<protein>
    <submittedName>
        <fullName evidence="7">Unannotated protein</fullName>
    </submittedName>
</protein>
<evidence type="ECO:0000313" key="7">
    <source>
        <dbReference type="EMBL" id="CAB4782477.1"/>
    </source>
</evidence>
<dbReference type="InterPro" id="IPR020847">
    <property type="entry name" value="AP_endonuclease_F1_BS"/>
</dbReference>
<dbReference type="CDD" id="cd09086">
    <property type="entry name" value="ExoIII-like_AP-endo"/>
    <property type="match status" value="1"/>
</dbReference>
<keyword evidence="5" id="KW-0460">Magnesium</keyword>
<dbReference type="EMBL" id="CAEZZP010000123">
    <property type="protein sequence ID" value="CAB4782477.1"/>
    <property type="molecule type" value="Genomic_DNA"/>
</dbReference>
<dbReference type="EMBL" id="CAFBLJ010000091">
    <property type="protein sequence ID" value="CAB4878766.1"/>
    <property type="molecule type" value="Genomic_DNA"/>
</dbReference>
<dbReference type="PANTHER" id="PTHR43250">
    <property type="entry name" value="EXODEOXYRIBONUCLEASE III"/>
    <property type="match status" value="1"/>
</dbReference>
<dbReference type="InterPro" id="IPR004808">
    <property type="entry name" value="AP_endonuc_1"/>
</dbReference>
<dbReference type="GO" id="GO:0008311">
    <property type="term" value="F:double-stranded DNA 3'-5' DNA exonuclease activity"/>
    <property type="evidence" value="ECO:0007669"/>
    <property type="project" value="InterPro"/>
</dbReference>
<evidence type="ECO:0000259" key="6">
    <source>
        <dbReference type="Pfam" id="PF03372"/>
    </source>
</evidence>
<reference evidence="7" key="1">
    <citation type="submission" date="2020-05" db="EMBL/GenBank/DDBJ databases">
        <authorList>
            <person name="Chiriac C."/>
            <person name="Salcher M."/>
            <person name="Ghai R."/>
            <person name="Kavagutti S V."/>
        </authorList>
    </citation>
    <scope>NUCLEOTIDE SEQUENCE</scope>
</reference>
<dbReference type="PROSITE" id="PS51435">
    <property type="entry name" value="AP_NUCLEASE_F1_4"/>
    <property type="match status" value="1"/>
</dbReference>
<dbReference type="SUPFAM" id="SSF56219">
    <property type="entry name" value="DNase I-like"/>
    <property type="match status" value="1"/>
</dbReference>
<keyword evidence="4" id="KW-0378">Hydrolase</keyword>
<evidence type="ECO:0000256" key="3">
    <source>
        <dbReference type="ARBA" id="ARBA00022723"/>
    </source>
</evidence>
<dbReference type="PROSITE" id="PS00726">
    <property type="entry name" value="AP_NUCLEASE_F1_1"/>
    <property type="match status" value="1"/>
</dbReference>
<evidence type="ECO:0000256" key="5">
    <source>
        <dbReference type="ARBA" id="ARBA00022842"/>
    </source>
</evidence>
<sequence length="257" mass="28976">MRLATWNVNSLRARMPRVDEWLLDVQPDVVCMQETKLAEDAFPTEHFAEMGYESVHHGQGQWNGVAILSKVGLENPVRNFADGQPLDAEARLVTATCAGIRVSSVYVPNGRELDNDHYQYKLAWMKRLITHLNSDTSSSDAVIVTGDYNIAPEDIDVHNPADFVGATHVSEAERQVLRDLEAWGMVDVFRQHHPDDKLFSWWDYRAGGFNQNKGMRIDLIMATPLVAAKSRWTIVDRQARKGEKPSDHAPVLVDIDA</sequence>
<dbReference type="GO" id="GO:0003677">
    <property type="term" value="F:DNA binding"/>
    <property type="evidence" value="ECO:0007669"/>
    <property type="project" value="InterPro"/>
</dbReference>
<dbReference type="PANTHER" id="PTHR43250:SF2">
    <property type="entry name" value="EXODEOXYRIBONUCLEASE III"/>
    <property type="match status" value="1"/>
</dbReference>
<evidence type="ECO:0000313" key="8">
    <source>
        <dbReference type="EMBL" id="CAB4878766.1"/>
    </source>
</evidence>
<dbReference type="AlphaFoldDB" id="A0A6J6WJT0"/>
<dbReference type="NCBIfam" id="TIGR00633">
    <property type="entry name" value="xth"/>
    <property type="match status" value="1"/>
</dbReference>
<gene>
    <name evidence="7" type="ORF">UFOPK2880_01535</name>
    <name evidence="8" type="ORF">UFOPK3304_01440</name>
</gene>
<dbReference type="Pfam" id="PF03372">
    <property type="entry name" value="Exo_endo_phos"/>
    <property type="match status" value="1"/>
</dbReference>
<name>A0A6J6WJT0_9ZZZZ</name>
<keyword evidence="3" id="KW-0479">Metal-binding</keyword>
<evidence type="ECO:0000256" key="2">
    <source>
        <dbReference type="ARBA" id="ARBA00007092"/>
    </source>
</evidence>
<proteinExistence type="inferred from homology"/>
<accession>A0A6J6WJT0</accession>
<evidence type="ECO:0000256" key="1">
    <source>
        <dbReference type="ARBA" id="ARBA00001946"/>
    </source>
</evidence>
<dbReference type="GO" id="GO:0004519">
    <property type="term" value="F:endonuclease activity"/>
    <property type="evidence" value="ECO:0007669"/>
    <property type="project" value="InterPro"/>
</dbReference>
<dbReference type="InterPro" id="IPR005135">
    <property type="entry name" value="Endo/exonuclease/phosphatase"/>
</dbReference>
<comment type="cofactor">
    <cofactor evidence="1">
        <name>Mg(2+)</name>
        <dbReference type="ChEBI" id="CHEBI:18420"/>
    </cofactor>
</comment>
<feature type="domain" description="Endonuclease/exonuclease/phosphatase" evidence="6">
    <location>
        <begin position="4"/>
        <end position="248"/>
    </location>
</feature>
<organism evidence="7">
    <name type="scientific">freshwater metagenome</name>
    <dbReference type="NCBI Taxonomy" id="449393"/>
    <lineage>
        <taxon>unclassified sequences</taxon>
        <taxon>metagenomes</taxon>
        <taxon>ecological metagenomes</taxon>
    </lineage>
</organism>
<dbReference type="InterPro" id="IPR037493">
    <property type="entry name" value="ExoIII-like"/>
</dbReference>
<dbReference type="Gene3D" id="3.60.10.10">
    <property type="entry name" value="Endonuclease/exonuclease/phosphatase"/>
    <property type="match status" value="1"/>
</dbReference>
<dbReference type="NCBIfam" id="TIGR00195">
    <property type="entry name" value="exoDNase_III"/>
    <property type="match status" value="1"/>
</dbReference>
<dbReference type="GO" id="GO:0046872">
    <property type="term" value="F:metal ion binding"/>
    <property type="evidence" value="ECO:0007669"/>
    <property type="project" value="UniProtKB-KW"/>
</dbReference>
<dbReference type="InterPro" id="IPR036691">
    <property type="entry name" value="Endo/exonu/phosph_ase_sf"/>
</dbReference>
<evidence type="ECO:0000256" key="4">
    <source>
        <dbReference type="ARBA" id="ARBA00022801"/>
    </source>
</evidence>
<comment type="similarity">
    <text evidence="2">Belongs to the DNA repair enzymes AP/ExoA family.</text>
</comment>
<dbReference type="GO" id="GO:0006281">
    <property type="term" value="P:DNA repair"/>
    <property type="evidence" value="ECO:0007669"/>
    <property type="project" value="InterPro"/>
</dbReference>